<feature type="compositionally biased region" description="Low complexity" evidence="1">
    <location>
        <begin position="1"/>
        <end position="16"/>
    </location>
</feature>
<protein>
    <submittedName>
        <fullName evidence="2">Uncharacterized protein</fullName>
    </submittedName>
</protein>
<evidence type="ECO:0000256" key="1">
    <source>
        <dbReference type="SAM" id="MobiDB-lite"/>
    </source>
</evidence>
<sequence length="665" mass="71919">MPRRAATSATSRSGTTKSIRGHISGPMPIHNSALTKPDVAIRHAATSPVALAPYSNCHQDHTTPERLITHGQTKDTLPPFEPPCRDDVAPSRYSEAVPTSAARSGASPCKVTMNHAAPPKKSPLRSALDKLFGRNKKKSTLAQSGHLSTKAVPKPSSRHHRSDPTGQHVPIRTLEPKRSASLPVTEYDRALRSHSIGPDDVRAIRSARNSINADPKTSTYVTALLNSSPYLMRPAQPRWTETRKFTGLSPRPASSHARRSKMTSLSHDGGEIGRAITSDSASGLRRRSRSLAALHLPDTSNSGHIRRRSDDIRQWRDNFEPAAGSLLFASTAPEVENLGTSSPSTADEPETVVEEQTRPPQSQIADEDIGSVKEAARLRITEAANLSSRLTSLEARISRLEPVLAGLDKFVWEVGSHPNTPGQEIPSIQVKQKLETTGQVPRNRASDYEQASPIRPSMDRSNASEATFGGALLHHNGSQKDTLQPLPLKDSRPPSLTTIRNNQMATVQPLTPDVYASLLALIESERIARQALAAQVRRLSHQLNLRTKSTGHVRPAQSHLPRGDKPVAGIGLFDQDEGVGGCGTNGGEHSRHSMRLDDSGFSAGNCDDEHSESCAGPYEGDGDDSDSGEDDEIAIRTATRALSLSRLTHGKMQPTRLEGIPRAMV</sequence>
<feature type="region of interest" description="Disordered" evidence="1">
    <location>
        <begin position="583"/>
        <end position="634"/>
    </location>
</feature>
<evidence type="ECO:0000313" key="3">
    <source>
        <dbReference type="Proteomes" id="UP000224854"/>
    </source>
</evidence>
<organism evidence="2 3">
    <name type="scientific">Ophiocordyceps australis</name>
    <dbReference type="NCBI Taxonomy" id="1399860"/>
    <lineage>
        <taxon>Eukaryota</taxon>
        <taxon>Fungi</taxon>
        <taxon>Dikarya</taxon>
        <taxon>Ascomycota</taxon>
        <taxon>Pezizomycotina</taxon>
        <taxon>Sordariomycetes</taxon>
        <taxon>Hypocreomycetidae</taxon>
        <taxon>Hypocreales</taxon>
        <taxon>Ophiocordycipitaceae</taxon>
        <taxon>Ophiocordyceps</taxon>
    </lineage>
</organism>
<dbReference type="Proteomes" id="UP000224854">
    <property type="component" value="Unassembled WGS sequence"/>
</dbReference>
<feature type="region of interest" description="Disordered" evidence="1">
    <location>
        <begin position="435"/>
        <end position="496"/>
    </location>
</feature>
<gene>
    <name evidence="2" type="ORF">CDD82_5328</name>
</gene>
<feature type="region of interest" description="Disordered" evidence="1">
    <location>
        <begin position="138"/>
        <end position="183"/>
    </location>
</feature>
<reference evidence="2 3" key="1">
    <citation type="submission" date="2017-06" db="EMBL/GenBank/DDBJ databases">
        <title>Ant-infecting Ophiocordyceps genomes reveal a high diversity of potential behavioral manipulation genes and a possible major role for enterotoxins.</title>
        <authorList>
            <person name="De Bekker C."/>
            <person name="Evans H.C."/>
            <person name="Brachmann A."/>
            <person name="Hughes D.P."/>
        </authorList>
    </citation>
    <scope>NUCLEOTIDE SEQUENCE [LARGE SCALE GENOMIC DNA]</scope>
    <source>
        <strain evidence="2 3">1348a</strain>
    </source>
</reference>
<dbReference type="OrthoDB" id="5428925at2759"/>
<evidence type="ECO:0000313" key="2">
    <source>
        <dbReference type="EMBL" id="PHH73669.1"/>
    </source>
</evidence>
<feature type="compositionally biased region" description="Acidic residues" evidence="1">
    <location>
        <begin position="620"/>
        <end position="632"/>
    </location>
</feature>
<dbReference type="EMBL" id="NJEU01000486">
    <property type="protein sequence ID" value="PHH73669.1"/>
    <property type="molecule type" value="Genomic_DNA"/>
</dbReference>
<feature type="region of interest" description="Disordered" evidence="1">
    <location>
        <begin position="245"/>
        <end position="284"/>
    </location>
</feature>
<feature type="region of interest" description="Disordered" evidence="1">
    <location>
        <begin position="1"/>
        <end position="32"/>
    </location>
</feature>
<keyword evidence="3" id="KW-1185">Reference proteome</keyword>
<accession>A0A2C5XIJ3</accession>
<feature type="region of interest" description="Disordered" evidence="1">
    <location>
        <begin position="332"/>
        <end position="364"/>
    </location>
</feature>
<dbReference type="AlphaFoldDB" id="A0A2C5XIJ3"/>
<feature type="region of interest" description="Disordered" evidence="1">
    <location>
        <begin position="98"/>
        <end position="124"/>
    </location>
</feature>
<name>A0A2C5XIJ3_9HYPO</name>
<comment type="caution">
    <text evidence="2">The sequence shown here is derived from an EMBL/GenBank/DDBJ whole genome shotgun (WGS) entry which is preliminary data.</text>
</comment>
<feature type="compositionally biased region" description="Basic and acidic residues" evidence="1">
    <location>
        <begin position="588"/>
        <end position="598"/>
    </location>
</feature>
<proteinExistence type="predicted"/>